<accession>A0A8H7XPW7</accession>
<evidence type="ECO:0000313" key="2">
    <source>
        <dbReference type="EMBL" id="KAG5165610.1"/>
    </source>
</evidence>
<feature type="chain" id="PRO_5034766056" description="Hydrophobin" evidence="1">
    <location>
        <begin position="24"/>
        <end position="81"/>
    </location>
</feature>
<protein>
    <recommendedName>
        <fullName evidence="3">Hydrophobin</fullName>
    </recommendedName>
</protein>
<organism evidence="2">
    <name type="scientific">Psilocybe cubensis</name>
    <name type="common">Psychedelic mushroom</name>
    <name type="synonym">Stropharia cubensis</name>
    <dbReference type="NCBI Taxonomy" id="181762"/>
    <lineage>
        <taxon>Eukaryota</taxon>
        <taxon>Fungi</taxon>
        <taxon>Dikarya</taxon>
        <taxon>Basidiomycota</taxon>
        <taxon>Agaricomycotina</taxon>
        <taxon>Agaricomycetes</taxon>
        <taxon>Agaricomycetidae</taxon>
        <taxon>Agaricales</taxon>
        <taxon>Agaricineae</taxon>
        <taxon>Strophariaceae</taxon>
        <taxon>Psilocybe</taxon>
    </lineage>
</organism>
<evidence type="ECO:0000256" key="1">
    <source>
        <dbReference type="SAM" id="SignalP"/>
    </source>
</evidence>
<gene>
    <name evidence="2" type="ORF">JR316_009191</name>
</gene>
<dbReference type="AlphaFoldDB" id="A0A8H7XPW7"/>
<dbReference type="EMBL" id="JAFIQS010000009">
    <property type="protein sequence ID" value="KAG5165610.1"/>
    <property type="molecule type" value="Genomic_DNA"/>
</dbReference>
<reference evidence="2" key="1">
    <citation type="submission" date="2021-02" db="EMBL/GenBank/DDBJ databases">
        <title>Psilocybe cubensis genome.</title>
        <authorList>
            <person name="Mckernan K.J."/>
            <person name="Crawford S."/>
            <person name="Trippe A."/>
            <person name="Kane L.T."/>
            <person name="Mclaughlin S."/>
        </authorList>
    </citation>
    <scope>NUCLEOTIDE SEQUENCE [LARGE SCALE GENOMIC DNA]</scope>
    <source>
        <strain evidence="2">MGC-MH-2018</strain>
    </source>
</reference>
<proteinExistence type="predicted"/>
<sequence>MKFTSSVALALAALPFFSAFVAAAPESCQPACCNVVVQTANPSGLTGIDCISGNSDCSLFGKISTCCGGINEISHVGYFCQ</sequence>
<feature type="signal peptide" evidence="1">
    <location>
        <begin position="1"/>
        <end position="23"/>
    </location>
</feature>
<name>A0A8H7XPW7_PSICU</name>
<keyword evidence="1" id="KW-0732">Signal</keyword>
<comment type="caution">
    <text evidence="2">The sequence shown here is derived from an EMBL/GenBank/DDBJ whole genome shotgun (WGS) entry which is preliminary data.</text>
</comment>
<evidence type="ECO:0008006" key="3">
    <source>
        <dbReference type="Google" id="ProtNLM"/>
    </source>
</evidence>